<organism evidence="1 2">
    <name type="scientific">Luteococcus japonicus LSP_Lj1</name>
    <dbReference type="NCBI Taxonomy" id="1255658"/>
    <lineage>
        <taxon>Bacteria</taxon>
        <taxon>Bacillati</taxon>
        <taxon>Actinomycetota</taxon>
        <taxon>Actinomycetes</taxon>
        <taxon>Propionibacteriales</taxon>
        <taxon>Propionibacteriaceae</taxon>
        <taxon>Luteococcus</taxon>
    </lineage>
</organism>
<sequence length="58" mass="6238">MGVVLRQAVRARTGRRFSNVEILPHKTGGTLIWEGGVRRSMPLTGSGDHIAAPRRGSA</sequence>
<protein>
    <submittedName>
        <fullName evidence="1">Uncharacterized protein</fullName>
    </submittedName>
</protein>
<dbReference type="AlphaFoldDB" id="A0A1R4J7Q8"/>
<dbReference type="EMBL" id="FUKQ01000024">
    <property type="protein sequence ID" value="SJN28108.1"/>
    <property type="molecule type" value="Genomic_DNA"/>
</dbReference>
<evidence type="ECO:0000313" key="1">
    <source>
        <dbReference type="EMBL" id="SJN28108.1"/>
    </source>
</evidence>
<name>A0A1R4J7Q8_9ACTN</name>
<reference evidence="1 2" key="1">
    <citation type="submission" date="2017-02" db="EMBL/GenBank/DDBJ databases">
        <authorList>
            <person name="Peterson S.W."/>
        </authorList>
    </citation>
    <scope>NUCLEOTIDE SEQUENCE [LARGE SCALE GENOMIC DNA]</scope>
    <source>
        <strain evidence="1 2">LSP_Lj1</strain>
    </source>
</reference>
<keyword evidence="2" id="KW-1185">Reference proteome</keyword>
<gene>
    <name evidence="1" type="ORF">FM114_05965</name>
</gene>
<proteinExistence type="predicted"/>
<evidence type="ECO:0000313" key="2">
    <source>
        <dbReference type="Proteomes" id="UP000188342"/>
    </source>
</evidence>
<accession>A0A1R4J7Q8</accession>
<dbReference type="Proteomes" id="UP000188342">
    <property type="component" value="Unassembled WGS sequence"/>
</dbReference>